<dbReference type="Pfam" id="PF16608">
    <property type="entry name" value="TNRC6-PABC_bdg"/>
    <property type="match status" value="1"/>
</dbReference>
<reference evidence="6" key="1">
    <citation type="submission" date="2013-09" db="EMBL/GenBank/DDBJ databases">
        <title>The Genome Sequence of Anopheles maculatus species B.</title>
        <authorList>
            <consortium name="The Broad Institute Genomics Platform"/>
            <person name="Neafsey D.E."/>
            <person name="Besansky N."/>
            <person name="Howell P."/>
            <person name="Walton C."/>
            <person name="Young S.K."/>
            <person name="Zeng Q."/>
            <person name="Gargeya S."/>
            <person name="Fitzgerald M."/>
            <person name="Haas B."/>
            <person name="Abouelleil A."/>
            <person name="Allen A.W."/>
            <person name="Alvarado L."/>
            <person name="Arachchi H.M."/>
            <person name="Berlin A.M."/>
            <person name="Chapman S.B."/>
            <person name="Gainer-Dewar J."/>
            <person name="Goldberg J."/>
            <person name="Griggs A."/>
            <person name="Gujja S."/>
            <person name="Hansen M."/>
            <person name="Howarth C."/>
            <person name="Imamovic A."/>
            <person name="Ireland A."/>
            <person name="Larimer J."/>
            <person name="McCowan C."/>
            <person name="Murphy C."/>
            <person name="Pearson M."/>
            <person name="Poon T.W."/>
            <person name="Priest M."/>
            <person name="Roberts A."/>
            <person name="Saif S."/>
            <person name="Shea T."/>
            <person name="Sisk P."/>
            <person name="Sykes S."/>
            <person name="Wortman J."/>
            <person name="Nusbaum C."/>
            <person name="Birren B."/>
        </authorList>
    </citation>
    <scope>NUCLEOTIDE SEQUENCE [LARGE SCALE GENOMIC DNA]</scope>
    <source>
        <strain evidence="6">maculatus3</strain>
    </source>
</reference>
<dbReference type="VEuPathDB" id="VectorBase:AMAM001614"/>
<feature type="domain" description="TNRC6 PABC binding" evidence="4">
    <location>
        <begin position="277"/>
        <end position="460"/>
    </location>
</feature>
<feature type="compositionally biased region" description="Polar residues" evidence="2">
    <location>
        <begin position="366"/>
        <end position="380"/>
    </location>
</feature>
<protein>
    <recommendedName>
        <fullName evidence="7">GW182 middle domain-containing protein</fullName>
    </recommendedName>
</protein>
<name>A0A182S860_9DIPT</name>
<evidence type="ECO:0008006" key="7">
    <source>
        <dbReference type="Google" id="ProtNLM"/>
    </source>
</evidence>
<keyword evidence="6" id="KW-1185">Reference proteome</keyword>
<sequence>MLHNIPGGGGPVGSLGLDGTGPANLVALNNLKYLSQGGAPGGAGAGHPSFNHNTLLPPGGRGPNQQAHQQQQQQLAAAAAAAAAPPTSQQLRVLVQQIQLAVQNGFLNHQILNQTLAPQTFVLLNQLLTHIKQMQLTQSNLARSGSSSGVSAVQLSLAINKHKSQITQLQQQIAAQQSIFLKQQQQQQQGHQGTMGPPPPLMQSNPNAGLGLEFMRQQQQQQQDLMALQNNFGEMALGKDSIITSTGSVFAPPVVPLQQQQQQHAVVSAAPGNNVIVSGGSTSQQSRLTQWKLPSLEKDPTASKDDLTDFSRAPGPSTAKSALSTTTTNTNISSLGLVQDGTWTTGRTNLADGWPEQTGDTDSKDWTTANNTSSQDSSAFTDLVPEFEPGKPWKGTQLKIEDDPSITPGSVARSPLSIATAKDSELFGGVASVTEKTSPIAADAGGLNLTSSAWSFNTASLTSAA</sequence>
<feature type="compositionally biased region" description="Low complexity" evidence="2">
    <location>
        <begin position="317"/>
        <end position="326"/>
    </location>
</feature>
<dbReference type="Proteomes" id="UP000075901">
    <property type="component" value="Unassembled WGS sequence"/>
</dbReference>
<evidence type="ECO:0000313" key="5">
    <source>
        <dbReference type="EnsemblMetazoa" id="AMAM001614-PA"/>
    </source>
</evidence>
<dbReference type="GO" id="GO:0000932">
    <property type="term" value="C:P-body"/>
    <property type="evidence" value="ECO:0007669"/>
    <property type="project" value="TreeGrafter"/>
</dbReference>
<organism evidence="5 6">
    <name type="scientific">Anopheles maculatus</name>
    <dbReference type="NCBI Taxonomy" id="74869"/>
    <lineage>
        <taxon>Eukaryota</taxon>
        <taxon>Metazoa</taxon>
        <taxon>Ecdysozoa</taxon>
        <taxon>Arthropoda</taxon>
        <taxon>Hexapoda</taxon>
        <taxon>Insecta</taxon>
        <taxon>Pterygota</taxon>
        <taxon>Neoptera</taxon>
        <taxon>Endopterygota</taxon>
        <taxon>Diptera</taxon>
        <taxon>Nematocera</taxon>
        <taxon>Culicoidea</taxon>
        <taxon>Culicidae</taxon>
        <taxon>Anophelinae</taxon>
        <taxon>Anopheles</taxon>
        <taxon>Anopheles maculatus group</taxon>
    </lineage>
</organism>
<dbReference type="AlphaFoldDB" id="A0A182S860"/>
<proteinExistence type="predicted"/>
<dbReference type="GO" id="GO:0005654">
    <property type="term" value="C:nucleoplasm"/>
    <property type="evidence" value="ECO:0007669"/>
    <property type="project" value="TreeGrafter"/>
</dbReference>
<feature type="region of interest" description="Disordered" evidence="2">
    <location>
        <begin position="342"/>
        <end position="409"/>
    </location>
</feature>
<dbReference type="PANTHER" id="PTHR13020">
    <property type="entry name" value="TRINUCLEOTIDE REPEAT-CONTAINING GENE 6"/>
    <property type="match status" value="1"/>
</dbReference>
<evidence type="ECO:0000256" key="1">
    <source>
        <dbReference type="SAM" id="Coils"/>
    </source>
</evidence>
<evidence type="ECO:0000259" key="4">
    <source>
        <dbReference type="Pfam" id="PF16608"/>
    </source>
</evidence>
<keyword evidence="1" id="KW-0175">Coiled coil</keyword>
<reference evidence="5" key="2">
    <citation type="submission" date="2020-05" db="UniProtKB">
        <authorList>
            <consortium name="EnsemblMetazoa"/>
        </authorList>
    </citation>
    <scope>IDENTIFICATION</scope>
    <source>
        <strain evidence="5">maculatus3</strain>
    </source>
</reference>
<feature type="compositionally biased region" description="Basic and acidic residues" evidence="2">
    <location>
        <begin position="295"/>
        <end position="309"/>
    </location>
</feature>
<evidence type="ECO:0000256" key="2">
    <source>
        <dbReference type="SAM" id="MobiDB-lite"/>
    </source>
</evidence>
<accession>A0A182S860</accession>
<dbReference type="InterPro" id="IPR052068">
    <property type="entry name" value="GW182_domain"/>
</dbReference>
<evidence type="ECO:0000313" key="6">
    <source>
        <dbReference type="Proteomes" id="UP000075901"/>
    </source>
</evidence>
<feature type="coiled-coil region" evidence="1">
    <location>
        <begin position="152"/>
        <end position="179"/>
    </location>
</feature>
<dbReference type="Pfam" id="PF12938">
    <property type="entry name" value="M_domain"/>
    <property type="match status" value="1"/>
</dbReference>
<feature type="domain" description="GW182 middle" evidence="3">
    <location>
        <begin position="9"/>
        <end position="221"/>
    </location>
</feature>
<dbReference type="EnsemblMetazoa" id="AMAM001614-RA">
    <property type="protein sequence ID" value="AMAM001614-PA"/>
    <property type="gene ID" value="AMAM001614"/>
</dbReference>
<dbReference type="InterPro" id="IPR032226">
    <property type="entry name" value="TNRC6_PABC-bd"/>
</dbReference>
<dbReference type="GO" id="GO:0035195">
    <property type="term" value="P:miRNA-mediated post-transcriptional gene silencing"/>
    <property type="evidence" value="ECO:0007669"/>
    <property type="project" value="TreeGrafter"/>
</dbReference>
<dbReference type="InterPro" id="IPR026805">
    <property type="entry name" value="GW182_M_dom"/>
</dbReference>
<evidence type="ECO:0000259" key="3">
    <source>
        <dbReference type="Pfam" id="PF12938"/>
    </source>
</evidence>
<feature type="region of interest" description="Disordered" evidence="2">
    <location>
        <begin position="277"/>
        <end position="326"/>
    </location>
</feature>
<feature type="region of interest" description="Disordered" evidence="2">
    <location>
        <begin position="39"/>
        <end position="71"/>
    </location>
</feature>
<feature type="compositionally biased region" description="Polar residues" evidence="2">
    <location>
        <begin position="277"/>
        <end position="289"/>
    </location>
</feature>
<dbReference type="PANTHER" id="PTHR13020:SF25">
    <property type="entry name" value="PROTEIN GAWKY"/>
    <property type="match status" value="1"/>
</dbReference>
<dbReference type="GO" id="GO:0060213">
    <property type="term" value="P:positive regulation of nuclear-transcribed mRNA poly(A) tail shortening"/>
    <property type="evidence" value="ECO:0007669"/>
    <property type="project" value="TreeGrafter"/>
</dbReference>
<feature type="region of interest" description="Disordered" evidence="2">
    <location>
        <begin position="185"/>
        <end position="208"/>
    </location>
</feature>